<dbReference type="EMBL" id="JAQIZZ010000006">
    <property type="protein sequence ID" value="KAJ5537724.1"/>
    <property type="molecule type" value="Genomic_DNA"/>
</dbReference>
<comment type="caution">
    <text evidence="1">The sequence shown here is derived from an EMBL/GenBank/DDBJ whole genome shotgun (WGS) entry which is preliminary data.</text>
</comment>
<proteinExistence type="predicted"/>
<dbReference type="AlphaFoldDB" id="A0AAD6CS22"/>
<sequence>MIPQDIAHKDDLRLDIAAPLSWRYSPGDTIIGSVVRNSPIVSPEATLKIWLTGTISIRILRAGSNRLYTDHECYINKWTLLKPKEYLIFSGPLHHPENSKQPLSWSFSLPIPSKPKAYITDSHQPHATFVPFDQNHPAYNILPGTLRACSSGYSPRSAAAIEYELHARLYYDRGGSKKAHYATLPITLRHSPGGADIHHISKGGSSYPRKVRSQRLLPEMKDKELSFRQKTNKLLASSKVPVFWFKMIIESPPVVQVDNPHPLPIRLSIATLLGNDRTSKIIEDVPQRVQINYVKILVKSSTTVIAPGGFSSSVHTGRQDSVVDLHFEDAFKNLESPLVLYSSVKANENIDLGNLFQLVLRRNGLYTNGKRCSSTPTRYLFPDCCTFILKHTHQFEYRINLTIAGETQEVEVFVPVRIIEAA</sequence>
<gene>
    <name evidence="1" type="ORF">N7494_007203</name>
</gene>
<evidence type="ECO:0008006" key="3">
    <source>
        <dbReference type="Google" id="ProtNLM"/>
    </source>
</evidence>
<organism evidence="1 2">
    <name type="scientific">Penicillium frequentans</name>
    <dbReference type="NCBI Taxonomy" id="3151616"/>
    <lineage>
        <taxon>Eukaryota</taxon>
        <taxon>Fungi</taxon>
        <taxon>Dikarya</taxon>
        <taxon>Ascomycota</taxon>
        <taxon>Pezizomycotina</taxon>
        <taxon>Eurotiomycetes</taxon>
        <taxon>Eurotiomycetidae</taxon>
        <taxon>Eurotiales</taxon>
        <taxon>Aspergillaceae</taxon>
        <taxon>Penicillium</taxon>
    </lineage>
</organism>
<reference evidence="1 2" key="1">
    <citation type="journal article" date="2023" name="IMA Fungus">
        <title>Comparative genomic study of the Penicillium genus elucidates a diverse pangenome and 15 lateral gene transfer events.</title>
        <authorList>
            <person name="Petersen C."/>
            <person name="Sorensen T."/>
            <person name="Nielsen M.R."/>
            <person name="Sondergaard T.E."/>
            <person name="Sorensen J.L."/>
            <person name="Fitzpatrick D.A."/>
            <person name="Frisvad J.C."/>
            <person name="Nielsen K.L."/>
        </authorList>
    </citation>
    <scope>NUCLEOTIDE SEQUENCE [LARGE SCALE GENOMIC DNA]</scope>
    <source>
        <strain evidence="1 2">IBT 35679</strain>
    </source>
</reference>
<name>A0AAD6CS22_9EURO</name>
<dbReference type="Proteomes" id="UP001220324">
    <property type="component" value="Unassembled WGS sequence"/>
</dbReference>
<keyword evidence="2" id="KW-1185">Reference proteome</keyword>
<protein>
    <recommendedName>
        <fullName evidence="3">Arrestin-like N-terminal domain-containing protein</fullName>
    </recommendedName>
</protein>
<accession>A0AAD6CS22</accession>
<evidence type="ECO:0000313" key="2">
    <source>
        <dbReference type="Proteomes" id="UP001220324"/>
    </source>
</evidence>
<evidence type="ECO:0000313" key="1">
    <source>
        <dbReference type="EMBL" id="KAJ5537724.1"/>
    </source>
</evidence>